<dbReference type="eggNOG" id="ENOG502QT15">
    <property type="taxonomic scope" value="Eukaryota"/>
</dbReference>
<dbReference type="OrthoDB" id="4914at2759"/>
<dbReference type="Proteomes" id="UP000001058">
    <property type="component" value="Unassembled WGS sequence"/>
</dbReference>
<feature type="region of interest" description="Disordered" evidence="1">
    <location>
        <begin position="129"/>
        <end position="148"/>
    </location>
</feature>
<protein>
    <submittedName>
        <fullName evidence="3">Uncharacterized protein</fullName>
    </submittedName>
</protein>
<feature type="transmembrane region" description="Helical" evidence="2">
    <location>
        <begin position="169"/>
        <end position="191"/>
    </location>
</feature>
<keyword evidence="2" id="KW-0812">Transmembrane</keyword>
<name>D8TNL9_VOLCA</name>
<sequence>MLAQAKLPTQRAQRISVARCARKLCIACVARPSGNSAPSTSLRSSLDGVKDQMGRPLLLAGATIAPLLLQASSALAKDGEYGLLEGRTVALIHPAVMLFLFGGTLYAGFLGYQWKRARELGEEIRELKKSLPAASPDGERPSSPTDSIIAQKEAERKELLKGEYRDKHWWWGSLLLSSGIGIAIEGCVNTYMRTGRLFPGPHLYAGAAIVGLWAAAAALVPAMQKGDQNARNAHIALNAANLALFAWQLPTGFDIVGKVFQFTSWP</sequence>
<dbReference type="STRING" id="3068.D8TNL9"/>
<dbReference type="GeneID" id="9620992"/>
<feature type="transmembrane region" description="Helical" evidence="2">
    <location>
        <begin position="203"/>
        <end position="222"/>
    </location>
</feature>
<dbReference type="InterPro" id="IPR025067">
    <property type="entry name" value="DUF4079"/>
</dbReference>
<dbReference type="FunCoup" id="D8TNL9">
    <property type="interactions" value="580"/>
</dbReference>
<dbReference type="EMBL" id="GL378329">
    <property type="protein sequence ID" value="EFJ51012.1"/>
    <property type="molecule type" value="Genomic_DNA"/>
</dbReference>
<dbReference type="GO" id="GO:0009534">
    <property type="term" value="C:chloroplast thylakoid"/>
    <property type="evidence" value="ECO:0007669"/>
    <property type="project" value="TreeGrafter"/>
</dbReference>
<evidence type="ECO:0000256" key="2">
    <source>
        <dbReference type="SAM" id="Phobius"/>
    </source>
</evidence>
<keyword evidence="2" id="KW-1133">Transmembrane helix</keyword>
<dbReference type="RefSeq" id="XP_002948024.1">
    <property type="nucleotide sequence ID" value="XM_002947978.1"/>
</dbReference>
<dbReference type="KEGG" id="vcn:VOLCADRAFT_73456"/>
<dbReference type="Pfam" id="PF13301">
    <property type="entry name" value="DUF4079"/>
    <property type="match status" value="1"/>
</dbReference>
<organism evidence="4">
    <name type="scientific">Volvox carteri f. nagariensis</name>
    <dbReference type="NCBI Taxonomy" id="3068"/>
    <lineage>
        <taxon>Eukaryota</taxon>
        <taxon>Viridiplantae</taxon>
        <taxon>Chlorophyta</taxon>
        <taxon>core chlorophytes</taxon>
        <taxon>Chlorophyceae</taxon>
        <taxon>CS clade</taxon>
        <taxon>Chlamydomonadales</taxon>
        <taxon>Volvocaceae</taxon>
        <taxon>Volvox</taxon>
    </lineage>
</organism>
<dbReference type="AlphaFoldDB" id="D8TNL9"/>
<evidence type="ECO:0000256" key="1">
    <source>
        <dbReference type="SAM" id="MobiDB-lite"/>
    </source>
</evidence>
<reference evidence="3 4" key="1">
    <citation type="journal article" date="2010" name="Science">
        <title>Genomic analysis of organismal complexity in the multicellular green alga Volvox carteri.</title>
        <authorList>
            <person name="Prochnik S.E."/>
            <person name="Umen J."/>
            <person name="Nedelcu A.M."/>
            <person name="Hallmann A."/>
            <person name="Miller S.M."/>
            <person name="Nishii I."/>
            <person name="Ferris P."/>
            <person name="Kuo A."/>
            <person name="Mitros T."/>
            <person name="Fritz-Laylin L.K."/>
            <person name="Hellsten U."/>
            <person name="Chapman J."/>
            <person name="Simakov O."/>
            <person name="Rensing S.A."/>
            <person name="Terry A."/>
            <person name="Pangilinan J."/>
            <person name="Kapitonov V."/>
            <person name="Jurka J."/>
            <person name="Salamov A."/>
            <person name="Shapiro H."/>
            <person name="Schmutz J."/>
            <person name="Grimwood J."/>
            <person name="Lindquist E."/>
            <person name="Lucas S."/>
            <person name="Grigoriev I.V."/>
            <person name="Schmitt R."/>
            <person name="Kirk D."/>
            <person name="Rokhsar D.S."/>
        </authorList>
    </citation>
    <scope>NUCLEOTIDE SEQUENCE [LARGE SCALE GENOMIC DNA]</scope>
    <source>
        <strain evidence="4">f. Nagariensis / Eve</strain>
    </source>
</reference>
<keyword evidence="2" id="KW-0472">Membrane</keyword>
<dbReference type="PANTHER" id="PTHR34679">
    <property type="match status" value="1"/>
</dbReference>
<feature type="transmembrane region" description="Helical" evidence="2">
    <location>
        <begin position="88"/>
        <end position="109"/>
    </location>
</feature>
<dbReference type="PANTHER" id="PTHR34679:SF2">
    <property type="entry name" value="OS02G0122500 PROTEIN"/>
    <property type="match status" value="1"/>
</dbReference>
<proteinExistence type="predicted"/>
<accession>D8TNL9</accession>
<dbReference type="InParanoid" id="D8TNL9"/>
<evidence type="ECO:0000313" key="3">
    <source>
        <dbReference type="EMBL" id="EFJ51012.1"/>
    </source>
</evidence>
<keyword evidence="4" id="KW-1185">Reference proteome</keyword>
<feature type="transmembrane region" description="Helical" evidence="2">
    <location>
        <begin position="57"/>
        <end position="76"/>
    </location>
</feature>
<evidence type="ECO:0000313" key="4">
    <source>
        <dbReference type="Proteomes" id="UP000001058"/>
    </source>
</evidence>
<gene>
    <name evidence="3" type="ORF">VOLCADRAFT_73456</name>
</gene>